<dbReference type="InterPro" id="IPR011059">
    <property type="entry name" value="Metal-dep_hydrolase_composite"/>
</dbReference>
<dbReference type="OrthoDB" id="3501663at2759"/>
<dbReference type="InterPro" id="IPR033932">
    <property type="entry name" value="YtcJ-like"/>
</dbReference>
<proteinExistence type="predicted"/>
<feature type="domain" description="Amidohydrolase 3" evidence="1">
    <location>
        <begin position="4"/>
        <end position="457"/>
    </location>
</feature>
<dbReference type="PANTHER" id="PTHR22642:SF2">
    <property type="entry name" value="PROTEIN LONG AFTER FAR-RED 3"/>
    <property type="match status" value="1"/>
</dbReference>
<dbReference type="Pfam" id="PF07969">
    <property type="entry name" value="Amidohydro_3"/>
    <property type="match status" value="1"/>
</dbReference>
<accession>A0A0D7ACX5</accession>
<dbReference type="EMBL" id="KN881832">
    <property type="protein sequence ID" value="KIY48515.1"/>
    <property type="molecule type" value="Genomic_DNA"/>
</dbReference>
<dbReference type="Proteomes" id="UP000054144">
    <property type="component" value="Unassembled WGS sequence"/>
</dbReference>
<dbReference type="PANTHER" id="PTHR22642">
    <property type="entry name" value="IMIDAZOLONEPROPIONASE"/>
    <property type="match status" value="1"/>
</dbReference>
<protein>
    <submittedName>
        <fullName evidence="2">Amidohydrolase 3</fullName>
    </submittedName>
</protein>
<dbReference type="InterPro" id="IPR013108">
    <property type="entry name" value="Amidohydro_3"/>
</dbReference>
<dbReference type="Gene3D" id="3.20.20.140">
    <property type="entry name" value="Metal-dependent hydrolases"/>
    <property type="match status" value="1"/>
</dbReference>
<dbReference type="InterPro" id="IPR032466">
    <property type="entry name" value="Metal_Hydrolase"/>
</dbReference>
<evidence type="ECO:0000313" key="2">
    <source>
        <dbReference type="EMBL" id="KIY48515.1"/>
    </source>
</evidence>
<keyword evidence="2" id="KW-0378">Hydrolase</keyword>
<dbReference type="Gene3D" id="2.30.40.10">
    <property type="entry name" value="Urease, subunit C, domain 1"/>
    <property type="match status" value="1"/>
</dbReference>
<dbReference type="GO" id="GO:0016810">
    <property type="term" value="F:hydrolase activity, acting on carbon-nitrogen (but not peptide) bonds"/>
    <property type="evidence" value="ECO:0007669"/>
    <property type="project" value="InterPro"/>
</dbReference>
<sequence>MAVDVVQRLREYVLTHESEQWIEGWGWDQNKWPEPVFPTAADLGRDPLLKGRAIALSRIDGHAAWVSPAVLALMGTLPETVDGGSILRDAEGNPTAGIFIDNAMDLIPRPPWTEHQIKEYFDATIRTALSFGLTTLHDAGSSPEHISFFKAQADAGKLPIRLYIMGLVSSDEYWGAQIPRLVDYGPQGRLNVRSVKLVTDGALGSWGAALLEPYSDKPEQRGILRQTAEVLAHIIRKFYEDGWQVNIHCIGDFANHLVLDIFENVLLRPDASVYKWRPRIEHAQIMTANDLERVGRLGVIASVQPTHATSDMSYAESRLGSERILGAYAYRTLLNTSRLNIHSPGGGVLPLGSDFPVEPVNPLLGFYAAVTRLDTGGNSPHGSGGWFPSQRLTRAQALKGMTLDAAYAAFAEDQYGSIAVGKRADFVVLDHDIMQVPVADILNTRVVATVIDGEIMYGQLKV</sequence>
<organism evidence="2 3">
    <name type="scientific">Fistulina hepatica ATCC 64428</name>
    <dbReference type="NCBI Taxonomy" id="1128425"/>
    <lineage>
        <taxon>Eukaryota</taxon>
        <taxon>Fungi</taxon>
        <taxon>Dikarya</taxon>
        <taxon>Basidiomycota</taxon>
        <taxon>Agaricomycotina</taxon>
        <taxon>Agaricomycetes</taxon>
        <taxon>Agaricomycetidae</taxon>
        <taxon>Agaricales</taxon>
        <taxon>Fistulinaceae</taxon>
        <taxon>Fistulina</taxon>
    </lineage>
</organism>
<keyword evidence="3" id="KW-1185">Reference proteome</keyword>
<dbReference type="SUPFAM" id="SSF51338">
    <property type="entry name" value="Composite domain of metallo-dependent hydrolases"/>
    <property type="match status" value="1"/>
</dbReference>
<dbReference type="AlphaFoldDB" id="A0A0D7ACX5"/>
<gene>
    <name evidence="2" type="ORF">FISHEDRAFT_42976</name>
</gene>
<evidence type="ECO:0000259" key="1">
    <source>
        <dbReference type="Pfam" id="PF07969"/>
    </source>
</evidence>
<name>A0A0D7ACX5_9AGAR</name>
<dbReference type="Gene3D" id="3.10.310.70">
    <property type="match status" value="1"/>
</dbReference>
<dbReference type="SUPFAM" id="SSF51556">
    <property type="entry name" value="Metallo-dependent hydrolases"/>
    <property type="match status" value="1"/>
</dbReference>
<dbReference type="CDD" id="cd01300">
    <property type="entry name" value="YtcJ_like"/>
    <property type="match status" value="1"/>
</dbReference>
<evidence type="ECO:0000313" key="3">
    <source>
        <dbReference type="Proteomes" id="UP000054144"/>
    </source>
</evidence>
<reference evidence="2 3" key="1">
    <citation type="journal article" date="2015" name="Fungal Genet. Biol.">
        <title>Evolution of novel wood decay mechanisms in Agaricales revealed by the genome sequences of Fistulina hepatica and Cylindrobasidium torrendii.</title>
        <authorList>
            <person name="Floudas D."/>
            <person name="Held B.W."/>
            <person name="Riley R."/>
            <person name="Nagy L.G."/>
            <person name="Koehler G."/>
            <person name="Ransdell A.S."/>
            <person name="Younus H."/>
            <person name="Chow J."/>
            <person name="Chiniquy J."/>
            <person name="Lipzen A."/>
            <person name="Tritt A."/>
            <person name="Sun H."/>
            <person name="Haridas S."/>
            <person name="LaButti K."/>
            <person name="Ohm R.A."/>
            <person name="Kues U."/>
            <person name="Blanchette R.A."/>
            <person name="Grigoriev I.V."/>
            <person name="Minto R.E."/>
            <person name="Hibbett D.S."/>
        </authorList>
    </citation>
    <scope>NUCLEOTIDE SEQUENCE [LARGE SCALE GENOMIC DNA]</scope>
    <source>
        <strain evidence="2 3">ATCC 64428</strain>
    </source>
</reference>